<gene>
    <name evidence="3" type="ORF">J2736_006089</name>
</gene>
<dbReference type="RefSeq" id="WP_310502266.1">
    <property type="nucleotide sequence ID" value="NZ_JAVDSB010000020.1"/>
</dbReference>
<protein>
    <recommendedName>
        <fullName evidence="2">Beta-mannosidase-like galactose-binding domain-containing protein</fullName>
    </recommendedName>
</protein>
<evidence type="ECO:0000256" key="1">
    <source>
        <dbReference type="ARBA" id="ARBA00022801"/>
    </source>
</evidence>
<accession>A0ABU1P581</accession>
<evidence type="ECO:0000313" key="3">
    <source>
        <dbReference type="EMBL" id="MDR6554858.1"/>
    </source>
</evidence>
<reference evidence="3 4" key="1">
    <citation type="submission" date="2023-07" db="EMBL/GenBank/DDBJ databases">
        <title>Sorghum-associated microbial communities from plants grown in Nebraska, USA.</title>
        <authorList>
            <person name="Schachtman D."/>
        </authorList>
    </citation>
    <scope>NUCLEOTIDE SEQUENCE [LARGE SCALE GENOMIC DNA]</scope>
    <source>
        <strain evidence="3 4">CC258</strain>
    </source>
</reference>
<proteinExistence type="predicted"/>
<name>A0ABU1P581_9BACL</name>
<dbReference type="EMBL" id="JAVDSB010000020">
    <property type="protein sequence ID" value="MDR6554858.1"/>
    <property type="molecule type" value="Genomic_DNA"/>
</dbReference>
<dbReference type="SUPFAM" id="SSF49785">
    <property type="entry name" value="Galactose-binding domain-like"/>
    <property type="match status" value="1"/>
</dbReference>
<sequence>MQIFDLNGTWNMRKCSTDAMEQSYAAAIPGSVLRTLLDNGAIEDPYYRDNVDPTLELLRHDYEFSRFFSVNRELLTIRSLFDIQ</sequence>
<dbReference type="InterPro" id="IPR054593">
    <property type="entry name" value="Beta-mannosidase-like_N2"/>
</dbReference>
<evidence type="ECO:0000259" key="2">
    <source>
        <dbReference type="Pfam" id="PF22666"/>
    </source>
</evidence>
<organism evidence="3 4">
    <name type="scientific">Paenibacillus qinlingensis</name>
    <dbReference type="NCBI Taxonomy" id="1837343"/>
    <lineage>
        <taxon>Bacteria</taxon>
        <taxon>Bacillati</taxon>
        <taxon>Bacillota</taxon>
        <taxon>Bacilli</taxon>
        <taxon>Bacillales</taxon>
        <taxon>Paenibacillaceae</taxon>
        <taxon>Paenibacillus</taxon>
    </lineage>
</organism>
<feature type="domain" description="Beta-mannosidase-like galactose-binding" evidence="2">
    <location>
        <begin position="10"/>
        <end position="75"/>
    </location>
</feature>
<keyword evidence="4" id="KW-1185">Reference proteome</keyword>
<dbReference type="Pfam" id="PF22666">
    <property type="entry name" value="Glyco_hydro_2_N2"/>
    <property type="match status" value="1"/>
</dbReference>
<dbReference type="InterPro" id="IPR008979">
    <property type="entry name" value="Galactose-bd-like_sf"/>
</dbReference>
<dbReference type="Gene3D" id="2.60.120.260">
    <property type="entry name" value="Galactose-binding domain-like"/>
    <property type="match status" value="1"/>
</dbReference>
<keyword evidence="1" id="KW-0378">Hydrolase</keyword>
<comment type="caution">
    <text evidence="3">The sequence shown here is derived from an EMBL/GenBank/DDBJ whole genome shotgun (WGS) entry which is preliminary data.</text>
</comment>
<evidence type="ECO:0000313" key="4">
    <source>
        <dbReference type="Proteomes" id="UP001267290"/>
    </source>
</evidence>
<dbReference type="Proteomes" id="UP001267290">
    <property type="component" value="Unassembled WGS sequence"/>
</dbReference>